<comment type="caution">
    <text evidence="1">The sequence shown here is derived from an EMBL/GenBank/DDBJ whole genome shotgun (WGS) entry which is preliminary data.</text>
</comment>
<dbReference type="Proteomes" id="UP000037146">
    <property type="component" value="Unassembled WGS sequence"/>
</dbReference>
<dbReference type="OrthoDB" id="2082543at2"/>
<proteinExistence type="predicted"/>
<dbReference type="RefSeq" id="WP_049681351.1">
    <property type="nucleotide sequence ID" value="NZ_LFZW01000001.1"/>
</dbReference>
<reference evidence="2" key="1">
    <citation type="submission" date="2015-07" db="EMBL/GenBank/DDBJ databases">
        <title>Genome sequencing project for genomic taxonomy and phylogenomics of Bacillus-like bacteria.</title>
        <authorList>
            <person name="Liu B."/>
            <person name="Wang J."/>
            <person name="Zhu Y."/>
            <person name="Liu G."/>
            <person name="Chen Q."/>
            <person name="Chen Z."/>
            <person name="Lan J."/>
            <person name="Che J."/>
            <person name="Ge C."/>
            <person name="Shi H."/>
            <person name="Pan Z."/>
            <person name="Liu X."/>
        </authorList>
    </citation>
    <scope>NUCLEOTIDE SEQUENCE [LARGE SCALE GENOMIC DNA]</scope>
    <source>
        <strain evidence="2">FJAT-27997</strain>
    </source>
</reference>
<protein>
    <submittedName>
        <fullName evidence="1">Uncharacterized protein</fullName>
    </submittedName>
</protein>
<dbReference type="PATRIC" id="fig|1679170.3.peg.2507"/>
<name>A0A0K9GTK3_9BACI</name>
<sequence length="109" mass="13069">MDTKQLRKWAEKYDVEKKTIEGFWYYINSFEKEEGEPFFDGNIDKSQLNLTLNNIGLFIDAWSKDSYRQYGYDYIISYLPVIHKEDHLGTYKMFFNLNGEICDDSFSPF</sequence>
<keyword evidence="2" id="KW-1185">Reference proteome</keyword>
<gene>
    <name evidence="1" type="ORF">AC625_11150</name>
</gene>
<dbReference type="AlphaFoldDB" id="A0A0K9GTK3"/>
<dbReference type="EMBL" id="LFZW01000001">
    <property type="protein sequence ID" value="KMY49999.1"/>
    <property type="molecule type" value="Genomic_DNA"/>
</dbReference>
<accession>A0A0K9GTK3</accession>
<organism evidence="1 2">
    <name type="scientific">Peribacillus loiseleuriae</name>
    <dbReference type="NCBI Taxonomy" id="1679170"/>
    <lineage>
        <taxon>Bacteria</taxon>
        <taxon>Bacillati</taxon>
        <taxon>Bacillota</taxon>
        <taxon>Bacilli</taxon>
        <taxon>Bacillales</taxon>
        <taxon>Bacillaceae</taxon>
        <taxon>Peribacillus</taxon>
    </lineage>
</organism>
<evidence type="ECO:0000313" key="2">
    <source>
        <dbReference type="Proteomes" id="UP000037146"/>
    </source>
</evidence>
<evidence type="ECO:0000313" key="1">
    <source>
        <dbReference type="EMBL" id="KMY49999.1"/>
    </source>
</evidence>